<evidence type="ECO:0000313" key="1">
    <source>
        <dbReference type="EnsemblMetazoa" id="Aqu2.1.37359_001"/>
    </source>
</evidence>
<name>A0A1X7VC85_AMPQE</name>
<proteinExistence type="predicted"/>
<accession>A0A1X7VC85</accession>
<organism evidence="1">
    <name type="scientific">Amphimedon queenslandica</name>
    <name type="common">Sponge</name>
    <dbReference type="NCBI Taxonomy" id="400682"/>
    <lineage>
        <taxon>Eukaryota</taxon>
        <taxon>Metazoa</taxon>
        <taxon>Porifera</taxon>
        <taxon>Demospongiae</taxon>
        <taxon>Heteroscleromorpha</taxon>
        <taxon>Haplosclerida</taxon>
        <taxon>Niphatidae</taxon>
        <taxon>Amphimedon</taxon>
    </lineage>
</organism>
<reference evidence="1" key="1">
    <citation type="submission" date="2017-05" db="UniProtKB">
        <authorList>
            <consortium name="EnsemblMetazoa"/>
        </authorList>
    </citation>
    <scope>IDENTIFICATION</scope>
</reference>
<dbReference type="EnsemblMetazoa" id="Aqu2.1.37359_001">
    <property type="protein sequence ID" value="Aqu2.1.37359_001"/>
    <property type="gene ID" value="Aqu2.1.37359"/>
</dbReference>
<protein>
    <submittedName>
        <fullName evidence="1">Uncharacterized protein</fullName>
    </submittedName>
</protein>
<sequence length="77" mass="8155">MHYDKGMTGGGKAYGSLIDSACKESGLSAGQIEFIELETLGFNGFANAFSADVDIVGTSASKKCFKPEFIDYVCCVI</sequence>
<dbReference type="AlphaFoldDB" id="A0A1X7VC85"/>
<dbReference type="InParanoid" id="A0A1X7VC85"/>